<feature type="region of interest" description="Disordered" evidence="1">
    <location>
        <begin position="315"/>
        <end position="337"/>
    </location>
</feature>
<feature type="region of interest" description="Disordered" evidence="1">
    <location>
        <begin position="408"/>
        <end position="489"/>
    </location>
</feature>
<feature type="compositionally biased region" description="Polar residues" evidence="1">
    <location>
        <begin position="453"/>
        <end position="466"/>
    </location>
</feature>
<feature type="compositionally biased region" description="Basic and acidic residues" evidence="1">
    <location>
        <begin position="24"/>
        <end position="48"/>
    </location>
</feature>
<comment type="caution">
    <text evidence="2">The sequence shown here is derived from an EMBL/GenBank/DDBJ whole genome shotgun (WGS) entry which is preliminary data.</text>
</comment>
<feature type="compositionally biased region" description="Basic and acidic residues" evidence="1">
    <location>
        <begin position="186"/>
        <end position="196"/>
    </location>
</feature>
<accession>A0A8H3YNR0</accession>
<feature type="region of interest" description="Disordered" evidence="1">
    <location>
        <begin position="119"/>
        <end position="259"/>
    </location>
</feature>
<protein>
    <submittedName>
        <fullName evidence="2">Uncharacterized protein</fullName>
    </submittedName>
</protein>
<feature type="compositionally biased region" description="Polar residues" evidence="1">
    <location>
        <begin position="473"/>
        <end position="489"/>
    </location>
</feature>
<feature type="compositionally biased region" description="Low complexity" evidence="1">
    <location>
        <begin position="240"/>
        <end position="252"/>
    </location>
</feature>
<evidence type="ECO:0000256" key="1">
    <source>
        <dbReference type="SAM" id="MobiDB-lite"/>
    </source>
</evidence>
<dbReference type="EMBL" id="WNWS01000652">
    <property type="protein sequence ID" value="KAE9964797.1"/>
    <property type="molecule type" value="Genomic_DNA"/>
</dbReference>
<proteinExistence type="predicted"/>
<evidence type="ECO:0000313" key="2">
    <source>
        <dbReference type="EMBL" id="KAE9964797.1"/>
    </source>
</evidence>
<organism evidence="2 3">
    <name type="scientific">Venturia inaequalis</name>
    <name type="common">Apple scab fungus</name>
    <dbReference type="NCBI Taxonomy" id="5025"/>
    <lineage>
        <taxon>Eukaryota</taxon>
        <taxon>Fungi</taxon>
        <taxon>Dikarya</taxon>
        <taxon>Ascomycota</taxon>
        <taxon>Pezizomycotina</taxon>
        <taxon>Dothideomycetes</taxon>
        <taxon>Pleosporomycetidae</taxon>
        <taxon>Venturiales</taxon>
        <taxon>Venturiaceae</taxon>
        <taxon>Venturia</taxon>
    </lineage>
</organism>
<reference evidence="2 3" key="1">
    <citation type="submission" date="2018-12" db="EMBL/GenBank/DDBJ databases">
        <title>Venturia inaequalis Genome Resource.</title>
        <authorList>
            <person name="Lichtner F.J."/>
        </authorList>
    </citation>
    <scope>NUCLEOTIDE SEQUENCE [LARGE SCALE GENOMIC DNA]</scope>
    <source>
        <strain evidence="2 3">120213</strain>
    </source>
</reference>
<feature type="compositionally biased region" description="Polar residues" evidence="1">
    <location>
        <begin position="423"/>
        <end position="433"/>
    </location>
</feature>
<dbReference type="AlphaFoldDB" id="A0A8H3YNR0"/>
<dbReference type="Proteomes" id="UP000447873">
    <property type="component" value="Unassembled WGS sequence"/>
</dbReference>
<feature type="compositionally biased region" description="Pro residues" evidence="1">
    <location>
        <begin position="1"/>
        <end position="20"/>
    </location>
</feature>
<name>A0A8H3YNR0_VENIN</name>
<evidence type="ECO:0000313" key="3">
    <source>
        <dbReference type="Proteomes" id="UP000447873"/>
    </source>
</evidence>
<gene>
    <name evidence="2" type="ORF">EG328_010194</name>
</gene>
<feature type="region of interest" description="Disordered" evidence="1">
    <location>
        <begin position="1"/>
        <end position="48"/>
    </location>
</feature>
<feature type="compositionally biased region" description="Basic and acidic residues" evidence="1">
    <location>
        <begin position="434"/>
        <end position="447"/>
    </location>
</feature>
<sequence>MTPPKQAPLRPQRPPSPNLPPSKNLRELAEERSQKASDAETEAERDPILEKKLEKFLKTAKPGYESEEHYGNIPSWIEANRQRKEVDDIIDAMVKQFLKGQKDEVSAEKAAALKKRAFEKYGYRSGQSGGSSQAGGSSESGMTPLPGGLGDVIEIFEIDDETGQQVEIDRAGNPIPQTSSTTEPHPVQEEATEARYESPPPPRPASASYSQSPMVDSFDSPVDEMLYGDNLGQEPQFVPQDTQQREYQQQRNQRQRDYQQHHDILEQLRREQRRDEVRRAERLAREHERLERLRSEQRDDEVRLSETLARQREQLEQRHAQYRPQQHTEHHQAQAEQQFRNPISSGNRFPNNSYAGGGVGIGIGTSQGIPGLRGPPSRPITIPFSAAQYGHARARSFVPTPFVSSANRYNAPNRNHRIPSDAFQGQPTMSEQPGTRDHGENQHRGAEQEYGLSGTSDAPFSNTQNGEDPAHLSTDTRASRSSNENPTSR</sequence>